<reference evidence="2 3" key="1">
    <citation type="journal article" date="2015" name="Stand. Genomic Sci.">
        <title>Genomic Encyclopedia of Bacterial and Archaeal Type Strains, Phase III: the genomes of soil and plant-associated and newly described type strains.</title>
        <authorList>
            <person name="Whitman W.B."/>
            <person name="Woyke T."/>
            <person name="Klenk H.P."/>
            <person name="Zhou Y."/>
            <person name="Lilburn T.G."/>
            <person name="Beck B.J."/>
            <person name="De Vos P."/>
            <person name="Vandamme P."/>
            <person name="Eisen J.A."/>
            <person name="Garrity G."/>
            <person name="Hugenholtz P."/>
            <person name="Kyrpides N.C."/>
        </authorList>
    </citation>
    <scope>NUCLEOTIDE SEQUENCE [LARGE SCALE GENOMIC DNA]</scope>
    <source>
        <strain evidence="2 3">VKM Ac-2541</strain>
    </source>
</reference>
<dbReference type="Pfam" id="PF00383">
    <property type="entry name" value="dCMP_cyt_deam_1"/>
    <property type="match status" value="1"/>
</dbReference>
<keyword evidence="3" id="KW-1185">Reference proteome</keyword>
<dbReference type="CDD" id="cd01285">
    <property type="entry name" value="nucleoside_deaminase"/>
    <property type="match status" value="1"/>
</dbReference>
<dbReference type="AlphaFoldDB" id="A0A4R2I858"/>
<evidence type="ECO:0000259" key="1">
    <source>
        <dbReference type="PROSITE" id="PS51747"/>
    </source>
</evidence>
<dbReference type="RefSeq" id="WP_132156702.1">
    <property type="nucleotide sequence ID" value="NZ_SLWR01000017.1"/>
</dbReference>
<proteinExistence type="predicted"/>
<dbReference type="PROSITE" id="PS51747">
    <property type="entry name" value="CYT_DCMP_DEAMINASES_2"/>
    <property type="match status" value="1"/>
</dbReference>
<dbReference type="Gene3D" id="3.40.140.10">
    <property type="entry name" value="Cytidine Deaminase, domain 2"/>
    <property type="match status" value="1"/>
</dbReference>
<dbReference type="EMBL" id="SLWR01000017">
    <property type="protein sequence ID" value="TCO40524.1"/>
    <property type="molecule type" value="Genomic_DNA"/>
</dbReference>
<dbReference type="GO" id="GO:0006152">
    <property type="term" value="P:purine nucleoside catabolic process"/>
    <property type="evidence" value="ECO:0007669"/>
    <property type="project" value="TreeGrafter"/>
</dbReference>
<dbReference type="InterPro" id="IPR002125">
    <property type="entry name" value="CMP_dCMP_dom"/>
</dbReference>
<name>A0A4R2I858_9ACTN</name>
<accession>A0A4R2I858</accession>
<sequence length="153" mass="16535">MGDLELLRQAVELARVNVAEGQLPFGAVIARGDDEVVAVGVNTSLRDNDPSAHGEVEAIRAACRELGTITLAGTTLYTSCEPCPICHTIAIAAEVDRIVYAAPKEWVPDLGTPFAPVLFDIQAAARQLDPDRISQIELPEAREPFAAFLEQRR</sequence>
<evidence type="ECO:0000313" key="3">
    <source>
        <dbReference type="Proteomes" id="UP000295573"/>
    </source>
</evidence>
<feature type="domain" description="CMP/dCMP-type deaminase" evidence="1">
    <location>
        <begin position="1"/>
        <end position="117"/>
    </location>
</feature>
<dbReference type="PANTHER" id="PTHR11079">
    <property type="entry name" value="CYTOSINE DEAMINASE FAMILY MEMBER"/>
    <property type="match status" value="1"/>
</dbReference>
<dbReference type="SUPFAM" id="SSF53927">
    <property type="entry name" value="Cytidine deaminase-like"/>
    <property type="match status" value="1"/>
</dbReference>
<comment type="caution">
    <text evidence="2">The sequence shown here is derived from an EMBL/GenBank/DDBJ whole genome shotgun (WGS) entry which is preliminary data.</text>
</comment>
<dbReference type="GO" id="GO:0047974">
    <property type="term" value="F:guanosine deaminase activity"/>
    <property type="evidence" value="ECO:0007669"/>
    <property type="project" value="TreeGrafter"/>
</dbReference>
<dbReference type="OrthoDB" id="9802676at2"/>
<organism evidence="2 3">
    <name type="scientific">Kribbella antiqua</name>
    <dbReference type="NCBI Taxonomy" id="2512217"/>
    <lineage>
        <taxon>Bacteria</taxon>
        <taxon>Bacillati</taxon>
        <taxon>Actinomycetota</taxon>
        <taxon>Actinomycetes</taxon>
        <taxon>Propionibacteriales</taxon>
        <taxon>Kribbellaceae</taxon>
        <taxon>Kribbella</taxon>
    </lineage>
</organism>
<dbReference type="InterPro" id="IPR016193">
    <property type="entry name" value="Cytidine_deaminase-like"/>
</dbReference>
<dbReference type="Proteomes" id="UP000295573">
    <property type="component" value="Unassembled WGS sequence"/>
</dbReference>
<protein>
    <submittedName>
        <fullName evidence="2">Guanine deaminase</fullName>
    </submittedName>
</protein>
<evidence type="ECO:0000313" key="2">
    <source>
        <dbReference type="EMBL" id="TCO40524.1"/>
    </source>
</evidence>
<gene>
    <name evidence="2" type="ORF">EV646_11765</name>
</gene>
<dbReference type="PANTHER" id="PTHR11079:SF161">
    <property type="entry name" value="CMP_DCMP-TYPE DEAMINASE DOMAIN-CONTAINING PROTEIN"/>
    <property type="match status" value="1"/>
</dbReference>